<gene>
    <name evidence="1" type="ORF">KVT40_004132</name>
</gene>
<protein>
    <submittedName>
        <fullName evidence="1">Uncharacterized protein</fullName>
    </submittedName>
</protein>
<dbReference type="AlphaFoldDB" id="A0A8K0PJY5"/>
<dbReference type="EMBL" id="JAESVG020000004">
    <property type="protein sequence ID" value="KAG8628259.1"/>
    <property type="molecule type" value="Genomic_DNA"/>
</dbReference>
<dbReference type="OrthoDB" id="10389344at2759"/>
<accession>A0A8K0PJY5</accession>
<name>A0A8K0PJY5_9PEZI</name>
<reference evidence="1" key="1">
    <citation type="submission" date="2021-07" db="EMBL/GenBank/DDBJ databases">
        <title>Elsinoe batatas strain:CRI-CJ2 Genome sequencing and assembly.</title>
        <authorList>
            <person name="Huang L."/>
        </authorList>
    </citation>
    <scope>NUCLEOTIDE SEQUENCE</scope>
    <source>
        <strain evidence="1">CRI-CJ2</strain>
    </source>
</reference>
<keyword evidence="2" id="KW-1185">Reference proteome</keyword>
<comment type="caution">
    <text evidence="1">The sequence shown here is derived from an EMBL/GenBank/DDBJ whole genome shotgun (WGS) entry which is preliminary data.</text>
</comment>
<sequence length="89" mass="10299">MSTILTIISYLLLLYLFCDLSLRLHSLNFIDRILLRAQIRQSTLAAFDEFVEYTGPIAERIVCVLKVAVAVGWKLMVDGGWFVREWMMT</sequence>
<evidence type="ECO:0000313" key="2">
    <source>
        <dbReference type="Proteomes" id="UP000809789"/>
    </source>
</evidence>
<evidence type="ECO:0000313" key="1">
    <source>
        <dbReference type="EMBL" id="KAG8628259.1"/>
    </source>
</evidence>
<dbReference type="Proteomes" id="UP000809789">
    <property type="component" value="Unassembled WGS sequence"/>
</dbReference>
<proteinExistence type="predicted"/>
<organism evidence="1 2">
    <name type="scientific">Elsinoe batatas</name>
    <dbReference type="NCBI Taxonomy" id="2601811"/>
    <lineage>
        <taxon>Eukaryota</taxon>
        <taxon>Fungi</taxon>
        <taxon>Dikarya</taxon>
        <taxon>Ascomycota</taxon>
        <taxon>Pezizomycotina</taxon>
        <taxon>Dothideomycetes</taxon>
        <taxon>Dothideomycetidae</taxon>
        <taxon>Myriangiales</taxon>
        <taxon>Elsinoaceae</taxon>
        <taxon>Elsinoe</taxon>
    </lineage>
</organism>